<organism evidence="3 4">
    <name type="scientific">Dreissena polymorpha</name>
    <name type="common">Zebra mussel</name>
    <name type="synonym">Mytilus polymorpha</name>
    <dbReference type="NCBI Taxonomy" id="45954"/>
    <lineage>
        <taxon>Eukaryota</taxon>
        <taxon>Metazoa</taxon>
        <taxon>Spiralia</taxon>
        <taxon>Lophotrochozoa</taxon>
        <taxon>Mollusca</taxon>
        <taxon>Bivalvia</taxon>
        <taxon>Autobranchia</taxon>
        <taxon>Heteroconchia</taxon>
        <taxon>Euheterodonta</taxon>
        <taxon>Imparidentia</taxon>
        <taxon>Neoheterodontei</taxon>
        <taxon>Myida</taxon>
        <taxon>Dreissenoidea</taxon>
        <taxon>Dreissenidae</taxon>
        <taxon>Dreissena</taxon>
    </lineage>
</organism>
<feature type="transmembrane region" description="Helical" evidence="2">
    <location>
        <begin position="73"/>
        <end position="97"/>
    </location>
</feature>
<feature type="region of interest" description="Disordered" evidence="1">
    <location>
        <begin position="1"/>
        <end position="20"/>
    </location>
</feature>
<keyword evidence="2" id="KW-1133">Transmembrane helix</keyword>
<keyword evidence="2" id="KW-0812">Transmembrane</keyword>
<comment type="caution">
    <text evidence="3">The sequence shown here is derived from an EMBL/GenBank/DDBJ whole genome shotgun (WGS) entry which is preliminary data.</text>
</comment>
<accession>A0A9D4BGY7</accession>
<keyword evidence="2" id="KW-0472">Membrane</keyword>
<dbReference type="EMBL" id="JAIWYP010000016">
    <property type="protein sequence ID" value="KAH3694657.1"/>
    <property type="molecule type" value="Genomic_DNA"/>
</dbReference>
<evidence type="ECO:0000256" key="2">
    <source>
        <dbReference type="SAM" id="Phobius"/>
    </source>
</evidence>
<evidence type="ECO:0000313" key="4">
    <source>
        <dbReference type="Proteomes" id="UP000828390"/>
    </source>
</evidence>
<sequence>MFNKPAKDHDKGLRQSNTRKDGEAHASMLFNLFVKGSVSNHGQKTLGLYSIFVTENSNCLKISPDAAPQTLTFIGLANAGGLAGWLAGWLAGGLAGWRNKLVRAITMSFIVRF</sequence>
<proteinExistence type="predicted"/>
<evidence type="ECO:0000256" key="1">
    <source>
        <dbReference type="SAM" id="MobiDB-lite"/>
    </source>
</evidence>
<keyword evidence="4" id="KW-1185">Reference proteome</keyword>
<reference evidence="3" key="1">
    <citation type="journal article" date="2019" name="bioRxiv">
        <title>The Genome of the Zebra Mussel, Dreissena polymorpha: A Resource for Invasive Species Research.</title>
        <authorList>
            <person name="McCartney M.A."/>
            <person name="Auch B."/>
            <person name="Kono T."/>
            <person name="Mallez S."/>
            <person name="Zhang Y."/>
            <person name="Obille A."/>
            <person name="Becker A."/>
            <person name="Abrahante J.E."/>
            <person name="Garbe J."/>
            <person name="Badalamenti J.P."/>
            <person name="Herman A."/>
            <person name="Mangelson H."/>
            <person name="Liachko I."/>
            <person name="Sullivan S."/>
            <person name="Sone E.D."/>
            <person name="Koren S."/>
            <person name="Silverstein K.A.T."/>
            <person name="Beckman K.B."/>
            <person name="Gohl D.M."/>
        </authorList>
    </citation>
    <scope>NUCLEOTIDE SEQUENCE</scope>
    <source>
        <strain evidence="3">Duluth1</strain>
        <tissue evidence="3">Whole animal</tissue>
    </source>
</reference>
<reference evidence="3" key="2">
    <citation type="submission" date="2020-11" db="EMBL/GenBank/DDBJ databases">
        <authorList>
            <person name="McCartney M.A."/>
            <person name="Auch B."/>
            <person name="Kono T."/>
            <person name="Mallez S."/>
            <person name="Becker A."/>
            <person name="Gohl D.M."/>
            <person name="Silverstein K.A.T."/>
            <person name="Koren S."/>
            <person name="Bechman K.B."/>
            <person name="Herman A."/>
            <person name="Abrahante J.E."/>
            <person name="Garbe J."/>
        </authorList>
    </citation>
    <scope>NUCLEOTIDE SEQUENCE</scope>
    <source>
        <strain evidence="3">Duluth1</strain>
        <tissue evidence="3">Whole animal</tissue>
    </source>
</reference>
<evidence type="ECO:0000313" key="3">
    <source>
        <dbReference type="EMBL" id="KAH3694657.1"/>
    </source>
</evidence>
<dbReference type="AlphaFoldDB" id="A0A9D4BGY7"/>
<protein>
    <submittedName>
        <fullName evidence="3">Uncharacterized protein</fullName>
    </submittedName>
</protein>
<dbReference type="Proteomes" id="UP000828390">
    <property type="component" value="Unassembled WGS sequence"/>
</dbReference>
<name>A0A9D4BGY7_DREPO</name>
<gene>
    <name evidence="3" type="ORF">DPMN_082097</name>
</gene>